<comment type="caution">
    <text evidence="17">The sequence shown here is derived from an EMBL/GenBank/DDBJ whole genome shotgun (WGS) entry which is preliminary data.</text>
</comment>
<evidence type="ECO:0000256" key="11">
    <source>
        <dbReference type="ARBA" id="ARBA00023014"/>
    </source>
</evidence>
<comment type="cofactor">
    <cofactor evidence="1">
        <name>FMN</name>
        <dbReference type="ChEBI" id="CHEBI:58210"/>
    </cofactor>
</comment>
<name>A0A1I4AG92_9HYPH</name>
<proteinExistence type="inferred from homology"/>
<dbReference type="EMBL" id="FOSK01000006">
    <property type="protein sequence ID" value="SFK54951.1"/>
    <property type="molecule type" value="Genomic_DNA"/>
</dbReference>
<dbReference type="InterPro" id="IPR013785">
    <property type="entry name" value="Aldolase_TIM"/>
</dbReference>
<reference evidence="17 18" key="1">
    <citation type="submission" date="2016-10" db="EMBL/GenBank/DDBJ databases">
        <authorList>
            <person name="Varghese N."/>
            <person name="Submissions S."/>
        </authorList>
    </citation>
    <scope>NUCLEOTIDE SEQUENCE [LARGE SCALE GENOMIC DNA]</scope>
    <source>
        <strain evidence="17 18">DSM 16392</strain>
    </source>
</reference>
<dbReference type="InterPro" id="IPR002932">
    <property type="entry name" value="Glu_synthdom"/>
</dbReference>
<keyword evidence="18" id="KW-1185">Reference proteome</keyword>
<dbReference type="PANTHER" id="PTHR11938:SF133">
    <property type="entry name" value="GLUTAMATE SYNTHASE (NADH)"/>
    <property type="match status" value="1"/>
</dbReference>
<keyword evidence="8" id="KW-0315">Glutamine amidotransferase</keyword>
<dbReference type="CDD" id="cd00713">
    <property type="entry name" value="GltS"/>
    <property type="match status" value="1"/>
</dbReference>
<dbReference type="InterPro" id="IPR036485">
    <property type="entry name" value="Glu_synth_asu_C_sf"/>
</dbReference>
<dbReference type="Pfam" id="PF01645">
    <property type="entry name" value="Glu_synthase"/>
    <property type="match status" value="1"/>
</dbReference>
<comment type="pathway">
    <text evidence="14">Amino-acid biosynthesis.</text>
</comment>
<evidence type="ECO:0000256" key="4">
    <source>
        <dbReference type="ARBA" id="ARBA00022605"/>
    </source>
</evidence>
<dbReference type="Proteomes" id="UP000199598">
    <property type="component" value="Unassembled WGS sequence"/>
</dbReference>
<dbReference type="PROSITE" id="PS51278">
    <property type="entry name" value="GATASE_TYPE_2"/>
    <property type="match status" value="1"/>
</dbReference>
<dbReference type="SUPFAM" id="SSF51395">
    <property type="entry name" value="FMN-linked oxidoreductases"/>
    <property type="match status" value="1"/>
</dbReference>
<dbReference type="SUPFAM" id="SSF69336">
    <property type="entry name" value="Alpha subunit of glutamate synthase, C-terminal domain"/>
    <property type="match status" value="1"/>
</dbReference>
<keyword evidence="4" id="KW-0028">Amino-acid biosynthesis</keyword>
<evidence type="ECO:0000259" key="16">
    <source>
        <dbReference type="PROSITE" id="PS51278"/>
    </source>
</evidence>
<dbReference type="InterPro" id="IPR029055">
    <property type="entry name" value="Ntn_hydrolases_N"/>
</dbReference>
<evidence type="ECO:0000256" key="1">
    <source>
        <dbReference type="ARBA" id="ARBA00001917"/>
    </source>
</evidence>
<dbReference type="Pfam" id="PF01493">
    <property type="entry name" value="GXGXG"/>
    <property type="match status" value="1"/>
</dbReference>
<evidence type="ECO:0000256" key="9">
    <source>
        <dbReference type="ARBA" id="ARBA00023002"/>
    </source>
</evidence>
<evidence type="ECO:0000256" key="14">
    <source>
        <dbReference type="ARBA" id="ARBA00029440"/>
    </source>
</evidence>
<evidence type="ECO:0000256" key="10">
    <source>
        <dbReference type="ARBA" id="ARBA00023004"/>
    </source>
</evidence>
<feature type="region of interest" description="Disordered" evidence="15">
    <location>
        <begin position="1"/>
        <end position="20"/>
    </location>
</feature>
<keyword evidence="10" id="KW-0408">Iron</keyword>
<organism evidence="17 18">
    <name type="scientific">Pseudovibrio ascidiaceicola</name>
    <dbReference type="NCBI Taxonomy" id="285279"/>
    <lineage>
        <taxon>Bacteria</taxon>
        <taxon>Pseudomonadati</taxon>
        <taxon>Pseudomonadota</taxon>
        <taxon>Alphaproteobacteria</taxon>
        <taxon>Hyphomicrobiales</taxon>
        <taxon>Stappiaceae</taxon>
        <taxon>Pseudovibrio</taxon>
    </lineage>
</organism>
<dbReference type="InterPro" id="IPR002489">
    <property type="entry name" value="Glu_synth_asu_C"/>
</dbReference>
<dbReference type="InterPro" id="IPR006982">
    <property type="entry name" value="Glu_synth_centr_N"/>
</dbReference>
<comment type="similarity">
    <text evidence="3">Belongs to the glutamate synthase family.</text>
</comment>
<keyword evidence="9" id="KW-0560">Oxidoreductase</keyword>
<keyword evidence="5" id="KW-0285">Flavoprotein</keyword>
<evidence type="ECO:0000256" key="5">
    <source>
        <dbReference type="ARBA" id="ARBA00022630"/>
    </source>
</evidence>
<evidence type="ECO:0000256" key="8">
    <source>
        <dbReference type="ARBA" id="ARBA00022962"/>
    </source>
</evidence>
<evidence type="ECO:0000256" key="7">
    <source>
        <dbReference type="ARBA" id="ARBA00022723"/>
    </source>
</evidence>
<dbReference type="Pfam" id="PF00310">
    <property type="entry name" value="GATase_2"/>
    <property type="match status" value="1"/>
</dbReference>
<dbReference type="PANTHER" id="PTHR11938">
    <property type="entry name" value="FAD NADPH DEHYDROGENASE/OXIDOREDUCTASE"/>
    <property type="match status" value="1"/>
</dbReference>
<evidence type="ECO:0000256" key="15">
    <source>
        <dbReference type="SAM" id="MobiDB-lite"/>
    </source>
</evidence>
<dbReference type="CDD" id="cd00982">
    <property type="entry name" value="gltB_C"/>
    <property type="match status" value="1"/>
</dbReference>
<protein>
    <submittedName>
        <fullName evidence="17">Glutamate synthase (NADH) large subunit</fullName>
    </submittedName>
</protein>
<evidence type="ECO:0000256" key="2">
    <source>
        <dbReference type="ARBA" id="ARBA00001927"/>
    </source>
</evidence>
<evidence type="ECO:0000256" key="3">
    <source>
        <dbReference type="ARBA" id="ARBA00009716"/>
    </source>
</evidence>
<sequence length="1576" mass="173034">MAEKGGNTMHMSGGEPMKTRATTTGTVTEKLRTAATEGLYNPAKEHDACGVGFIANLKGAQSHHVVQSGLQIVENLTHRGAVGADPLMGDGAGMLTQVPHEFFKEECTKIGFDLPDAGEYGVAFFFLPQDKKLREQCESIVAECVSDEGLEVLGWRDVPVDNSSLSKAPDIAATEPVSRQLFVTLPDNTDGDILERRLFILRKVISNVVREKSEGVEKGFYVVSFSSRTIVYKGMFLAYQLGAYYDDLRDERFVSALALVHQRFSTNTFPSWDLAHPYRMVAHNGEINTLRGNVNWMAARQASVSSPAFGDDINKLWPISYEGQSDTACFDNALEFLTTGGYSLAHAAMMLIPEAWAGNPLMDENRRSFYQYHASIMEPWDGPAAVAFTDGRQIGATLDRNGLRPARYIVTDDDFVVMSSEVGVLDIPEEKIIQKWRLQPGKMLLIDLEEGRIVSDEEIKRQLSTANPYKDWLHRTQMVLEDLPSVRERAPVAGETLLDRQQAFGYTQEDIKLLMQPMATVGQEALGSMGTDTPVSVLSDKSKLLYTYFKQNFAQVTNPPIDPIREELVMSLVSFIGPRPNLFDLKGLSTSKRLEVRQPILTNADLEKIRAIGDIEDNQFQTKTLDITYSAEKGTEGMEDALERLCARAEKAVHGGYNIIILSDRVISRARIAIPALLATAAVHNYLIRKGLRTSVGLVVETGEAREVHHFCVLAGYGAEAINPYLAFETIRSMHSEGSFPEEVDEHEVVSRYIKAINKGMLKVMSKMGISTYQSYCGAQIFDAVGLNSEFVEKFFFGTATTIEGIGLKEVAAETVVRHHDAFEDIPVLRRSLDVGGEYAYRTRGENHMWTPDSIATLQHAVRNNLPEKYLEFAKEVNEASGRYTIRGMFRIKSAEELGRRPVNIDEVESAENIVKRFSTGAMSFGSISREAHTSLAIAMNKIGGKSNTGEGGEEAERFNPLPDGSPNPMRSAIKQVASGRFGVTTEYLVNSDMIQIKVAQGAKPGEGGQLPGHKVDAVIAKTRHSTQGVGLISPPPHHDIYSIEDLAQLIYDLKNVNPEADISVKLVSEVGVGTVAAGVAKARADHITVSGFDGGTGASPLTSLKHAGSPWEMGLAETQQTLVLNGLRSRIALQVDGGLRTGRDVLVGALLGADEYGFSTAPLIAAGCLMMRKCHLNTCPVGIATQDPVLRKRFKGTPEHVINYFFYVAEELRGLMAELGVRKLDDIIGRSDMLDKETAINHWKSEGLDFSRIFYRPDATQEESRWSQLQEHPINDVLDRELIRNAMPALESKEKIEFPAKIKSVDRSVGAMLSGQIAKRYGAKGLKDDTIHISMTGTAGQAFGAFVAKGVTIDLEGDANDYVGKGLAGGRIIVRPPENTRIVPENSIIVGNTVLYGATSGEVYFRGVGGERFAVRNSGATAVVEGVGDHGCEYMTGGVVVVIGQTGRNFAAGMSGGVAYVLDEDGTFGSRCNLAMVDIQPVQEEDDLLEKLHHHGGDIEYKGRVDLSADMTRHDDERLRLILENHVKYTGSTKAQNILNDWENWRPKFVKVMPVEYRRALQEMKAARLGLAAAE</sequence>
<evidence type="ECO:0000256" key="6">
    <source>
        <dbReference type="ARBA" id="ARBA00022643"/>
    </source>
</evidence>
<evidence type="ECO:0000256" key="13">
    <source>
        <dbReference type="ARBA" id="ARBA00023291"/>
    </source>
</evidence>
<dbReference type="InterPro" id="IPR017932">
    <property type="entry name" value="GATase_2_dom"/>
</dbReference>
<gene>
    <name evidence="17" type="ORF">SAMN04488518_106172</name>
</gene>
<dbReference type="Gene3D" id="3.60.20.10">
    <property type="entry name" value="Glutamine Phosphoribosylpyrophosphate, subunit 1, domain 1"/>
    <property type="match status" value="1"/>
</dbReference>
<comment type="cofactor">
    <cofactor evidence="2">
        <name>[3Fe-4S] cluster</name>
        <dbReference type="ChEBI" id="CHEBI:21137"/>
    </cofactor>
</comment>
<feature type="region of interest" description="Disordered" evidence="15">
    <location>
        <begin position="943"/>
        <end position="967"/>
    </location>
</feature>
<keyword evidence="7" id="KW-0479">Metal-binding</keyword>
<dbReference type="InterPro" id="IPR050711">
    <property type="entry name" value="ET-N_metabolism_enzyme"/>
</dbReference>
<dbReference type="NCBIfam" id="NF008730">
    <property type="entry name" value="PRK11750.1"/>
    <property type="match status" value="1"/>
</dbReference>
<keyword evidence="13" id="KW-0003">3Fe-4S</keyword>
<accession>A0A1I4AG92</accession>
<dbReference type="Gene3D" id="3.20.20.70">
    <property type="entry name" value="Aldolase class I"/>
    <property type="match status" value="2"/>
</dbReference>
<dbReference type="RefSeq" id="WP_208860333.1">
    <property type="nucleotide sequence ID" value="NZ_FOSK01000006.1"/>
</dbReference>
<dbReference type="Gene3D" id="2.160.20.60">
    <property type="entry name" value="Glutamate synthase, alpha subunit, C-terminal domain"/>
    <property type="match status" value="1"/>
</dbReference>
<keyword evidence="6" id="KW-0288">FMN</keyword>
<dbReference type="SUPFAM" id="SSF56235">
    <property type="entry name" value="N-terminal nucleophile aminohydrolases (Ntn hydrolases)"/>
    <property type="match status" value="1"/>
</dbReference>
<keyword evidence="11" id="KW-0411">Iron-sulfur</keyword>
<evidence type="ECO:0000256" key="12">
    <source>
        <dbReference type="ARBA" id="ARBA00023164"/>
    </source>
</evidence>
<evidence type="ECO:0000313" key="17">
    <source>
        <dbReference type="EMBL" id="SFK54951.1"/>
    </source>
</evidence>
<keyword evidence="12" id="KW-0314">Glutamate biosynthesis</keyword>
<evidence type="ECO:0000313" key="18">
    <source>
        <dbReference type="Proteomes" id="UP000199598"/>
    </source>
</evidence>
<dbReference type="CDD" id="cd02808">
    <property type="entry name" value="GltS_FMN"/>
    <property type="match status" value="1"/>
</dbReference>
<dbReference type="Pfam" id="PF04898">
    <property type="entry name" value="Glu_syn_central"/>
    <property type="match status" value="1"/>
</dbReference>
<feature type="domain" description="Glutamine amidotransferase type-2" evidence="16">
    <location>
        <begin position="49"/>
        <end position="449"/>
    </location>
</feature>